<protein>
    <submittedName>
        <fullName evidence="2">Uncharacterized protein</fullName>
    </submittedName>
</protein>
<dbReference type="EMBL" id="CAKOGL010000016">
    <property type="protein sequence ID" value="CAH2096212.1"/>
    <property type="molecule type" value="Genomic_DNA"/>
</dbReference>
<accession>A0AAU9UDP0</accession>
<organism evidence="2 3">
    <name type="scientific">Euphydryas editha</name>
    <name type="common">Edith's checkerspot</name>
    <dbReference type="NCBI Taxonomy" id="104508"/>
    <lineage>
        <taxon>Eukaryota</taxon>
        <taxon>Metazoa</taxon>
        <taxon>Ecdysozoa</taxon>
        <taxon>Arthropoda</taxon>
        <taxon>Hexapoda</taxon>
        <taxon>Insecta</taxon>
        <taxon>Pterygota</taxon>
        <taxon>Neoptera</taxon>
        <taxon>Endopterygota</taxon>
        <taxon>Lepidoptera</taxon>
        <taxon>Glossata</taxon>
        <taxon>Ditrysia</taxon>
        <taxon>Papilionoidea</taxon>
        <taxon>Nymphalidae</taxon>
        <taxon>Nymphalinae</taxon>
        <taxon>Euphydryas</taxon>
    </lineage>
</organism>
<gene>
    <name evidence="2" type="ORF">EEDITHA_LOCUS11580</name>
</gene>
<feature type="region of interest" description="Disordered" evidence="1">
    <location>
        <begin position="1"/>
        <end position="100"/>
    </location>
</feature>
<name>A0AAU9UDP0_EUPED</name>
<dbReference type="AlphaFoldDB" id="A0AAU9UDP0"/>
<comment type="caution">
    <text evidence="2">The sequence shown here is derived from an EMBL/GenBank/DDBJ whole genome shotgun (WGS) entry which is preliminary data.</text>
</comment>
<evidence type="ECO:0000313" key="3">
    <source>
        <dbReference type="Proteomes" id="UP001153954"/>
    </source>
</evidence>
<reference evidence="2" key="1">
    <citation type="submission" date="2022-03" db="EMBL/GenBank/DDBJ databases">
        <authorList>
            <person name="Tunstrom K."/>
        </authorList>
    </citation>
    <scope>NUCLEOTIDE SEQUENCE</scope>
</reference>
<dbReference type="Proteomes" id="UP001153954">
    <property type="component" value="Unassembled WGS sequence"/>
</dbReference>
<sequence length="100" mass="11887">MSGRRRRSNIGRSTVNARRVRSARDEESSTEREARLTQARDRYRAERESSVEREVRRSRDRDRHTVQRDKESSVERSARPGSHNCPPCSSFRKWTKSIFH</sequence>
<proteinExistence type="predicted"/>
<keyword evidence="3" id="KW-1185">Reference proteome</keyword>
<feature type="compositionally biased region" description="Basic and acidic residues" evidence="1">
    <location>
        <begin position="22"/>
        <end position="78"/>
    </location>
</feature>
<evidence type="ECO:0000313" key="2">
    <source>
        <dbReference type="EMBL" id="CAH2096212.1"/>
    </source>
</evidence>
<evidence type="ECO:0000256" key="1">
    <source>
        <dbReference type="SAM" id="MobiDB-lite"/>
    </source>
</evidence>